<feature type="transmembrane region" description="Helical" evidence="5">
    <location>
        <begin position="231"/>
        <end position="254"/>
    </location>
</feature>
<feature type="domain" description="SRCR" evidence="6">
    <location>
        <begin position="101"/>
        <end position="199"/>
    </location>
</feature>
<protein>
    <submittedName>
        <fullName evidence="7">WC11 protein</fullName>
    </submittedName>
</protein>
<evidence type="ECO:0000256" key="1">
    <source>
        <dbReference type="ARBA" id="ARBA00022729"/>
    </source>
</evidence>
<accession>A0A7K7LH25</accession>
<evidence type="ECO:0000313" key="8">
    <source>
        <dbReference type="Proteomes" id="UP000525565"/>
    </source>
</evidence>
<dbReference type="PROSITE" id="PS00420">
    <property type="entry name" value="SRCR_1"/>
    <property type="match status" value="1"/>
</dbReference>
<evidence type="ECO:0000256" key="5">
    <source>
        <dbReference type="SAM" id="Phobius"/>
    </source>
</evidence>
<sequence>YAELSGTAWLDHVECGKSNSSFWQCPSAPWNPQSCNDLQEETHITCNGKSEPSRHQVAACPNSTSCTGRELPLRVPPSPGRAPPVVRVPWDIAASPDREKIRAVGGKDGCSGRVEIWNRGTWGTLCDNAWDTRDAEVACRQLGCGPAVYALGQAAAGEGTGPMWLMECRGTELSLQDCWAQPGESSACQHKADAAVHCSGEQWGWETWMGAWQGAGLDPPRSRPTTSSERLSVPVIICIILGALLCLLLALLAGQVRSARAQRR</sequence>
<dbReference type="EMBL" id="VZSO01008071">
    <property type="protein sequence ID" value="NWZ30251.1"/>
    <property type="molecule type" value="Genomic_DNA"/>
</dbReference>
<feature type="domain" description="SRCR" evidence="6">
    <location>
        <begin position="1"/>
        <end position="47"/>
    </location>
</feature>
<comment type="caution">
    <text evidence="7">The sequence shown here is derived from an EMBL/GenBank/DDBJ whole genome shotgun (WGS) entry which is preliminary data.</text>
</comment>
<feature type="disulfide bond" evidence="4">
    <location>
        <begin position="15"/>
        <end position="25"/>
    </location>
</feature>
<keyword evidence="2" id="KW-0677">Repeat</keyword>
<feature type="non-terminal residue" evidence="7">
    <location>
        <position position="1"/>
    </location>
</feature>
<dbReference type="PANTHER" id="PTHR19331">
    <property type="entry name" value="SCAVENGER RECEPTOR DOMAIN-CONTAINING"/>
    <property type="match status" value="1"/>
</dbReference>
<dbReference type="SUPFAM" id="SSF56487">
    <property type="entry name" value="SRCR-like"/>
    <property type="match status" value="2"/>
</dbReference>
<dbReference type="FunFam" id="3.10.250.10:FF:000009">
    <property type="entry name" value="WC1"/>
    <property type="match status" value="1"/>
</dbReference>
<dbReference type="InterPro" id="IPR036772">
    <property type="entry name" value="SRCR-like_dom_sf"/>
</dbReference>
<feature type="non-terminal residue" evidence="7">
    <location>
        <position position="264"/>
    </location>
</feature>
<evidence type="ECO:0000259" key="6">
    <source>
        <dbReference type="PROSITE" id="PS50287"/>
    </source>
</evidence>
<keyword evidence="5" id="KW-1133">Transmembrane helix</keyword>
<proteinExistence type="predicted"/>
<dbReference type="Proteomes" id="UP000525565">
    <property type="component" value="Unassembled WGS sequence"/>
</dbReference>
<dbReference type="InterPro" id="IPR001190">
    <property type="entry name" value="SRCR"/>
</dbReference>
<keyword evidence="1" id="KW-0732">Signal</keyword>
<dbReference type="Pfam" id="PF00530">
    <property type="entry name" value="SRCR"/>
    <property type="match status" value="1"/>
</dbReference>
<feature type="disulfide bond" evidence="4">
    <location>
        <begin position="168"/>
        <end position="178"/>
    </location>
</feature>
<keyword evidence="3 4" id="KW-1015">Disulfide bond</keyword>
<organism evidence="7 8">
    <name type="scientific">Asarcornis scutulata</name>
    <dbReference type="NCBI Taxonomy" id="75869"/>
    <lineage>
        <taxon>Eukaryota</taxon>
        <taxon>Metazoa</taxon>
        <taxon>Chordata</taxon>
        <taxon>Craniata</taxon>
        <taxon>Vertebrata</taxon>
        <taxon>Euteleostomi</taxon>
        <taxon>Archelosauria</taxon>
        <taxon>Archosauria</taxon>
        <taxon>Dinosauria</taxon>
        <taxon>Saurischia</taxon>
        <taxon>Theropoda</taxon>
        <taxon>Coelurosauria</taxon>
        <taxon>Aves</taxon>
        <taxon>Neognathae</taxon>
        <taxon>Galloanserae</taxon>
        <taxon>Anseriformes</taxon>
        <taxon>Anatidae</taxon>
        <taxon>Anatinae</taxon>
        <taxon>Asarcornis</taxon>
    </lineage>
</organism>
<evidence type="ECO:0000256" key="3">
    <source>
        <dbReference type="ARBA" id="ARBA00023157"/>
    </source>
</evidence>
<name>A0A7K7LH25_9AVES</name>
<dbReference type="SMART" id="SM00202">
    <property type="entry name" value="SR"/>
    <property type="match status" value="1"/>
</dbReference>
<evidence type="ECO:0000256" key="2">
    <source>
        <dbReference type="ARBA" id="ARBA00022737"/>
    </source>
</evidence>
<keyword evidence="5" id="KW-0812">Transmembrane</keyword>
<reference evidence="7 8" key="1">
    <citation type="submission" date="2019-09" db="EMBL/GenBank/DDBJ databases">
        <title>Bird 10,000 Genomes (B10K) Project - Family phase.</title>
        <authorList>
            <person name="Zhang G."/>
        </authorList>
    </citation>
    <scope>NUCLEOTIDE SEQUENCE [LARGE SCALE GENOMIC DNA]</scope>
    <source>
        <strain evidence="7">OUT-0051</strain>
        <tissue evidence="7">Kidney</tissue>
    </source>
</reference>
<dbReference type="PRINTS" id="PR00258">
    <property type="entry name" value="SPERACTRCPTR"/>
</dbReference>
<dbReference type="GO" id="GO:0016020">
    <property type="term" value="C:membrane"/>
    <property type="evidence" value="ECO:0007669"/>
    <property type="project" value="InterPro"/>
</dbReference>
<keyword evidence="8" id="KW-1185">Reference proteome</keyword>
<evidence type="ECO:0000313" key="7">
    <source>
        <dbReference type="EMBL" id="NWZ30251.1"/>
    </source>
</evidence>
<dbReference type="Gene3D" id="3.10.250.10">
    <property type="entry name" value="SRCR-like domain"/>
    <property type="match status" value="2"/>
</dbReference>
<gene>
    <name evidence="7" type="primary">Wc11_1</name>
    <name evidence="7" type="ORF">ASASCU_R01549</name>
</gene>
<comment type="caution">
    <text evidence="4">Lacks conserved residue(s) required for the propagation of feature annotation.</text>
</comment>
<dbReference type="AlphaFoldDB" id="A0A7K7LH25"/>
<dbReference type="PROSITE" id="PS50287">
    <property type="entry name" value="SRCR_2"/>
    <property type="match status" value="2"/>
</dbReference>
<evidence type="ECO:0000256" key="4">
    <source>
        <dbReference type="PROSITE-ProRule" id="PRU00196"/>
    </source>
</evidence>
<keyword evidence="5" id="KW-0472">Membrane</keyword>